<evidence type="ECO:0000313" key="1">
    <source>
        <dbReference type="EMBL" id="CAJ2635540.1"/>
    </source>
</evidence>
<gene>
    <name evidence="1" type="ORF">MILVUS5_LOCUS6207</name>
</gene>
<keyword evidence="2" id="KW-1185">Reference proteome</keyword>
<organism evidence="1 2">
    <name type="scientific">Trifolium pratense</name>
    <name type="common">Red clover</name>
    <dbReference type="NCBI Taxonomy" id="57577"/>
    <lineage>
        <taxon>Eukaryota</taxon>
        <taxon>Viridiplantae</taxon>
        <taxon>Streptophyta</taxon>
        <taxon>Embryophyta</taxon>
        <taxon>Tracheophyta</taxon>
        <taxon>Spermatophyta</taxon>
        <taxon>Magnoliopsida</taxon>
        <taxon>eudicotyledons</taxon>
        <taxon>Gunneridae</taxon>
        <taxon>Pentapetalae</taxon>
        <taxon>rosids</taxon>
        <taxon>fabids</taxon>
        <taxon>Fabales</taxon>
        <taxon>Fabaceae</taxon>
        <taxon>Papilionoideae</taxon>
        <taxon>50 kb inversion clade</taxon>
        <taxon>NPAAA clade</taxon>
        <taxon>Hologalegina</taxon>
        <taxon>IRL clade</taxon>
        <taxon>Trifolieae</taxon>
        <taxon>Trifolium</taxon>
    </lineage>
</organism>
<dbReference type="EMBL" id="CASHSV030000002">
    <property type="protein sequence ID" value="CAJ2635540.1"/>
    <property type="molecule type" value="Genomic_DNA"/>
</dbReference>
<proteinExistence type="predicted"/>
<reference evidence="1" key="1">
    <citation type="submission" date="2023-10" db="EMBL/GenBank/DDBJ databases">
        <authorList>
            <person name="Rodriguez Cubillos JULIANA M."/>
            <person name="De Vega J."/>
        </authorList>
    </citation>
    <scope>NUCLEOTIDE SEQUENCE</scope>
</reference>
<protein>
    <submittedName>
        <fullName evidence="1">Uncharacterized protein</fullName>
    </submittedName>
</protein>
<sequence>MTSGAETCTTSYDLAADESSIQLPSFLTSVKVLLDRLDSTEFFNNFARTKLDVSHLENLKKTMLNLESIFGYAGGEKSTSQVLKNLSTPFKLFNGVTNSEFQKLIERLEFLTSRALVLGEFDSSRSKSVSRETPTRMISIVGIEGIGKTTLAKLLYNDPEVYNKFELKVWAHVSIHFDDLIVLETILDDLNANRNDTSDVNTVYPKILLVLDELQDAKSIMTLLLNFSKVCETGSKIIVTTQDEEVALSMQTFVPSMQTIISIHYLRPLEIEDCWSLLARHAFGACNDQQRSNLEEIGREIAKKCYGSPFAAIALGDILRAKLSRNYWNFVLESDILVLTDHDVQPFMQLSYHYLSDPLKRCFEYCSIFPKKSVIEKKFVVQLWIAEGLVESSTDQGKVGEEYFDVLVSRSLIHRRSIGDEEANFEMHNLVHDLATEVSSSYCINMDEDEHELHDWAVEGSLNCQRTFGSWLVSATLMLVTLH</sequence>
<evidence type="ECO:0000313" key="2">
    <source>
        <dbReference type="Proteomes" id="UP001177021"/>
    </source>
</evidence>
<accession>A0ACB0IUI5</accession>
<dbReference type="Proteomes" id="UP001177021">
    <property type="component" value="Unassembled WGS sequence"/>
</dbReference>
<name>A0ACB0IUI5_TRIPR</name>
<comment type="caution">
    <text evidence="1">The sequence shown here is derived from an EMBL/GenBank/DDBJ whole genome shotgun (WGS) entry which is preliminary data.</text>
</comment>